<reference evidence="2" key="1">
    <citation type="submission" date="2017-06" db="EMBL/GenBank/DDBJ databases">
        <title>Complete Genome Sequence of Mycobacterium shigaense.</title>
        <authorList>
            <person name="Fukano H."/>
            <person name="Yoshida M."/>
            <person name="Kazumi Y."/>
            <person name="Ogura Y."/>
            <person name="Mitarai S."/>
            <person name="Hayashi T."/>
            <person name="Hoshino Y."/>
        </authorList>
    </citation>
    <scope>NUCLEOTIDE SEQUENCE [LARGE SCALE GENOMIC DNA]</scope>
    <source>
        <strain evidence="2">UN-152</strain>
    </source>
</reference>
<accession>A0A1Z4EJ93</accession>
<name>A0A1Z4EJ93_9MYCO</name>
<dbReference type="EMBL" id="AP018164">
    <property type="protein sequence ID" value="BAX93059.1"/>
    <property type="molecule type" value="Genomic_DNA"/>
</dbReference>
<organism evidence="1 2">
    <name type="scientific">Mycobacterium shigaense</name>
    <dbReference type="NCBI Taxonomy" id="722731"/>
    <lineage>
        <taxon>Bacteria</taxon>
        <taxon>Bacillati</taxon>
        <taxon>Actinomycetota</taxon>
        <taxon>Actinomycetes</taxon>
        <taxon>Mycobacteriales</taxon>
        <taxon>Mycobacteriaceae</taxon>
        <taxon>Mycobacterium</taxon>
        <taxon>Mycobacterium simiae complex</taxon>
    </lineage>
</organism>
<proteinExistence type="predicted"/>
<dbReference type="Proteomes" id="UP000217736">
    <property type="component" value="Chromosome"/>
</dbReference>
<gene>
    <name evidence="1" type="ORF">MSG_02916</name>
</gene>
<dbReference type="AlphaFoldDB" id="A0A1Z4EJ93"/>
<keyword evidence="2" id="KW-1185">Reference proteome</keyword>
<evidence type="ECO:0000313" key="1">
    <source>
        <dbReference type="EMBL" id="BAX93059.1"/>
    </source>
</evidence>
<sequence>MPGASVGFANADRTRTLDDLVVVFADPATAARAAKDRAAVYGDYVTGAPQPFEVGTNGLIGVGLSPDKSKSVTYATFAEGRAIVDLEFHSALDDPAPRDAVVDAAQKQDAAIKSRLPG</sequence>
<evidence type="ECO:0000313" key="2">
    <source>
        <dbReference type="Proteomes" id="UP000217736"/>
    </source>
</evidence>
<dbReference type="KEGG" id="mshg:MSG_02916"/>
<protein>
    <submittedName>
        <fullName evidence="1">Uncharacterized protein</fullName>
    </submittedName>
</protein>